<dbReference type="KEGG" id="cgv:CGLAU_08995"/>
<dbReference type="EMBL" id="CP019688">
    <property type="protein sequence ID" value="AQQ15752.1"/>
    <property type="molecule type" value="Genomic_DNA"/>
</dbReference>
<evidence type="ECO:0000313" key="4">
    <source>
        <dbReference type="EMBL" id="AQQ15752.1"/>
    </source>
</evidence>
<accession>A0A1Q2HY32</accession>
<keyword evidence="2" id="KW-0472">Membrane</keyword>
<feature type="transmembrane region" description="Helical" evidence="2">
    <location>
        <begin position="454"/>
        <end position="476"/>
    </location>
</feature>
<keyword evidence="4" id="KW-0255">Endonuclease</keyword>
<dbReference type="Pfam" id="PF03372">
    <property type="entry name" value="Exo_endo_phos"/>
    <property type="match status" value="1"/>
</dbReference>
<dbReference type="PANTHER" id="PTHR41349:SF1">
    <property type="entry name" value="PROTEIN CBG08683"/>
    <property type="match status" value="1"/>
</dbReference>
<dbReference type="SUPFAM" id="SSF56219">
    <property type="entry name" value="DNase I-like"/>
    <property type="match status" value="1"/>
</dbReference>
<feature type="region of interest" description="Disordered" evidence="1">
    <location>
        <begin position="341"/>
        <end position="361"/>
    </location>
</feature>
<keyword evidence="4" id="KW-0540">Nuclease</keyword>
<evidence type="ECO:0000256" key="2">
    <source>
        <dbReference type="SAM" id="Phobius"/>
    </source>
</evidence>
<sequence>MGCPRVNFEVGLLATLSDATPSPSTTPAPMLRTAHTQVKIVSGHMASKLSIHLGELMTTTFSRAKALLAMILSAILVLAGVHATPPAHAETKDQDITVLSMNLWYGAQVAPDGPAYKDVAKTIEEVGADIVFFQETVTYKGDPIGAAKPIAEELGWNSFSPRDNEFYPGSASVISRFDIIDTKHFIDAGENNRWAKARLKVGDDIIAVYSGHLEYKDYAVYWPRGYAGMAQGDEWPENYKKWDKLEGPVTDAETIRKINQQSGRPDAAKQLIEDAKKETEQGNFVIFGGDFNEASALDWTEETKDSFQRNGLAYKWDTTQLLIDAGYVDTYRTMHPDPAKAPGTTWPVKQSHAPASQSAWMKDADERDRIDFIFYQPTGRITLDSAQLVGPKETVKKGEAVVDQTEDTIFTPTAPWISDHRATMAKFIIHPVTYVDVPRDPTKPEKSSDASSKAGAGIGIAIAAVVGILAAIIGVLGNFAGVQRAATVADQLRSLQR</sequence>
<dbReference type="PANTHER" id="PTHR41349">
    <property type="match status" value="1"/>
</dbReference>
<gene>
    <name evidence="4" type="ORF">CGLAU_08995</name>
</gene>
<dbReference type="AlphaFoldDB" id="A0A1Q2HY32"/>
<protein>
    <submittedName>
        <fullName evidence="4">Endonuclease/Exonuclease/phosphatase family protein</fullName>
    </submittedName>
</protein>
<evidence type="ECO:0000313" key="5">
    <source>
        <dbReference type="Proteomes" id="UP000217209"/>
    </source>
</evidence>
<dbReference type="Proteomes" id="UP000217209">
    <property type="component" value="Chromosome"/>
</dbReference>
<keyword evidence="4" id="KW-0269">Exonuclease</keyword>
<keyword evidence="5" id="KW-1185">Reference proteome</keyword>
<dbReference type="GO" id="GO:0004527">
    <property type="term" value="F:exonuclease activity"/>
    <property type="evidence" value="ECO:0007669"/>
    <property type="project" value="UniProtKB-KW"/>
</dbReference>
<keyword evidence="2" id="KW-0812">Transmembrane</keyword>
<dbReference type="Gene3D" id="3.60.10.10">
    <property type="entry name" value="Endonuclease/exonuclease/phosphatase"/>
    <property type="match status" value="1"/>
</dbReference>
<evidence type="ECO:0000259" key="3">
    <source>
        <dbReference type="Pfam" id="PF03372"/>
    </source>
</evidence>
<feature type="domain" description="Endonuclease/exonuclease/phosphatase" evidence="3">
    <location>
        <begin position="100"/>
        <end position="420"/>
    </location>
</feature>
<name>A0A1Q2HY32_9CORY</name>
<evidence type="ECO:0000256" key="1">
    <source>
        <dbReference type="SAM" id="MobiDB-lite"/>
    </source>
</evidence>
<organism evidence="4 5">
    <name type="scientific">Corynebacterium glaucum</name>
    <dbReference type="NCBI Taxonomy" id="187491"/>
    <lineage>
        <taxon>Bacteria</taxon>
        <taxon>Bacillati</taxon>
        <taxon>Actinomycetota</taxon>
        <taxon>Actinomycetes</taxon>
        <taxon>Mycobacteriales</taxon>
        <taxon>Corynebacteriaceae</taxon>
        <taxon>Corynebacterium</taxon>
    </lineage>
</organism>
<keyword evidence="4" id="KW-0378">Hydrolase</keyword>
<dbReference type="GO" id="GO:0004519">
    <property type="term" value="F:endonuclease activity"/>
    <property type="evidence" value="ECO:0007669"/>
    <property type="project" value="UniProtKB-KW"/>
</dbReference>
<keyword evidence="2" id="KW-1133">Transmembrane helix</keyword>
<dbReference type="InterPro" id="IPR036691">
    <property type="entry name" value="Endo/exonu/phosph_ase_sf"/>
</dbReference>
<reference evidence="4 5" key="1">
    <citation type="submission" date="2016-12" db="EMBL/GenBank/DDBJ databases">
        <authorList>
            <person name="Song W.-J."/>
            <person name="Kurnit D.M."/>
        </authorList>
    </citation>
    <scope>NUCLEOTIDE SEQUENCE [LARGE SCALE GENOMIC DNA]</scope>
    <source>
        <strain evidence="4 5">DSM 30827</strain>
    </source>
</reference>
<dbReference type="InterPro" id="IPR005135">
    <property type="entry name" value="Endo/exonuclease/phosphatase"/>
</dbReference>
<proteinExistence type="predicted"/>